<reference evidence="1" key="2">
    <citation type="journal article" date="2015" name="Data Brief">
        <title>Shoot transcriptome of the giant reed, Arundo donax.</title>
        <authorList>
            <person name="Barrero R.A."/>
            <person name="Guerrero F.D."/>
            <person name="Moolhuijzen P."/>
            <person name="Goolsby J.A."/>
            <person name="Tidwell J."/>
            <person name="Bellgard S.E."/>
            <person name="Bellgard M.I."/>
        </authorList>
    </citation>
    <scope>NUCLEOTIDE SEQUENCE</scope>
    <source>
        <tissue evidence="1">Shoot tissue taken approximately 20 cm above the soil surface</tissue>
    </source>
</reference>
<sequence>MCKLRRAITTSTQMYSHYSFLKALAESISSFVGQMIRELQICKNFAERLVSVI</sequence>
<organism evidence="1">
    <name type="scientific">Arundo donax</name>
    <name type="common">Giant reed</name>
    <name type="synonym">Donax arundinaceus</name>
    <dbReference type="NCBI Taxonomy" id="35708"/>
    <lineage>
        <taxon>Eukaryota</taxon>
        <taxon>Viridiplantae</taxon>
        <taxon>Streptophyta</taxon>
        <taxon>Embryophyta</taxon>
        <taxon>Tracheophyta</taxon>
        <taxon>Spermatophyta</taxon>
        <taxon>Magnoliopsida</taxon>
        <taxon>Liliopsida</taxon>
        <taxon>Poales</taxon>
        <taxon>Poaceae</taxon>
        <taxon>PACMAD clade</taxon>
        <taxon>Arundinoideae</taxon>
        <taxon>Arundineae</taxon>
        <taxon>Arundo</taxon>
    </lineage>
</organism>
<accession>A0A0A9VA75</accession>
<dbReference type="AlphaFoldDB" id="A0A0A9VA75"/>
<proteinExistence type="predicted"/>
<dbReference type="EMBL" id="GBRH01160226">
    <property type="protein sequence ID" value="JAE37670.1"/>
    <property type="molecule type" value="Transcribed_RNA"/>
</dbReference>
<evidence type="ECO:0000313" key="1">
    <source>
        <dbReference type="EMBL" id="JAE37670.1"/>
    </source>
</evidence>
<name>A0A0A9VA75_ARUDO</name>
<reference evidence="1" key="1">
    <citation type="submission" date="2014-09" db="EMBL/GenBank/DDBJ databases">
        <authorList>
            <person name="Magalhaes I.L.F."/>
            <person name="Oliveira U."/>
            <person name="Santos F.R."/>
            <person name="Vidigal T.H.D.A."/>
            <person name="Brescovit A.D."/>
            <person name="Santos A.J."/>
        </authorList>
    </citation>
    <scope>NUCLEOTIDE SEQUENCE</scope>
    <source>
        <tissue evidence="1">Shoot tissue taken approximately 20 cm above the soil surface</tissue>
    </source>
</reference>
<protein>
    <submittedName>
        <fullName evidence="1">Uncharacterized protein</fullName>
    </submittedName>
</protein>